<dbReference type="SMART" id="SM00849">
    <property type="entry name" value="Lactamase_B"/>
    <property type="match status" value="1"/>
</dbReference>
<feature type="domain" description="Metallo-beta-lactamase" evidence="3">
    <location>
        <begin position="8"/>
        <end position="190"/>
    </location>
</feature>
<dbReference type="SUPFAM" id="SSF56281">
    <property type="entry name" value="Metallo-hydrolase/oxidoreductase"/>
    <property type="match status" value="1"/>
</dbReference>
<dbReference type="HAMAP" id="MF_00457">
    <property type="entry name" value="UPF0173"/>
    <property type="match status" value="1"/>
</dbReference>
<dbReference type="RefSeq" id="WP_149497972.1">
    <property type="nucleotide sequence ID" value="NZ_CP141221.1"/>
</dbReference>
<keyword evidence="1 2" id="KW-0378">Hydrolase</keyword>
<dbReference type="PANTHER" id="PTHR43546">
    <property type="entry name" value="UPF0173 METAL-DEPENDENT HYDROLASE MJ1163-RELATED"/>
    <property type="match status" value="1"/>
</dbReference>
<evidence type="ECO:0000259" key="3">
    <source>
        <dbReference type="SMART" id="SM00849"/>
    </source>
</evidence>
<dbReference type="InterPro" id="IPR022877">
    <property type="entry name" value="UPF0173"/>
</dbReference>
<evidence type="ECO:0000256" key="1">
    <source>
        <dbReference type="ARBA" id="ARBA00022801"/>
    </source>
</evidence>
<evidence type="ECO:0000313" key="4">
    <source>
        <dbReference type="EMBL" id="MDM4016287.1"/>
    </source>
</evidence>
<dbReference type="InterPro" id="IPR001279">
    <property type="entry name" value="Metallo-B-lactamas"/>
</dbReference>
<dbReference type="InterPro" id="IPR036866">
    <property type="entry name" value="RibonucZ/Hydroxyglut_hydro"/>
</dbReference>
<sequence>MIKLTWLSHASWLIETKTMRILLDPFFADNPKATVGADDFADCTHVLVSHGHFDHVGDVPAVAKKSGAQVVAIFEIAQWFQEKHQLTNVVGMNIGGQIELPDGSLKMVPAIHSSVLPDGTYGGMPAGFVLNLGDRRIYFACDTAYFSDMKWYGGGVDIAVLPIGDLYTMGPHDCIEAIKIIEPKIVLPTHYGTWPPIEQNAAHWAAEVRAETDAKPVVLEVGESFEV</sequence>
<dbReference type="Gene3D" id="3.60.15.10">
    <property type="entry name" value="Ribonuclease Z/Hydroxyacylglutathione hydrolase-like"/>
    <property type="match status" value="1"/>
</dbReference>
<dbReference type="NCBIfam" id="NF001911">
    <property type="entry name" value="PRK00685.1"/>
    <property type="match status" value="1"/>
</dbReference>
<name>A0ABT7PIF7_9BACT</name>
<dbReference type="Pfam" id="PF12706">
    <property type="entry name" value="Lactamase_B_2"/>
    <property type="match status" value="1"/>
</dbReference>
<evidence type="ECO:0000256" key="2">
    <source>
        <dbReference type="HAMAP-Rule" id="MF_00457"/>
    </source>
</evidence>
<reference evidence="4 5" key="1">
    <citation type="submission" date="2023-06" db="EMBL/GenBank/DDBJ databases">
        <title>Roseiconus lacunae JC819 isolated from Gulf of Mannar region, Tamil Nadu.</title>
        <authorList>
            <person name="Pk S."/>
            <person name="Ch S."/>
            <person name="Ch V.R."/>
        </authorList>
    </citation>
    <scope>NUCLEOTIDE SEQUENCE [LARGE SCALE GENOMIC DNA]</scope>
    <source>
        <strain evidence="4 5">JC819</strain>
    </source>
</reference>
<dbReference type="EMBL" id="JASZZN010000008">
    <property type="protein sequence ID" value="MDM4016287.1"/>
    <property type="molecule type" value="Genomic_DNA"/>
</dbReference>
<proteinExistence type="inferred from homology"/>
<evidence type="ECO:0000313" key="5">
    <source>
        <dbReference type="Proteomes" id="UP001239462"/>
    </source>
</evidence>
<dbReference type="PANTHER" id="PTHR43546:SF3">
    <property type="entry name" value="UPF0173 METAL-DEPENDENT HYDROLASE MJ1163"/>
    <property type="match status" value="1"/>
</dbReference>
<organism evidence="4 5">
    <name type="scientific">Roseiconus lacunae</name>
    <dbReference type="NCBI Taxonomy" id="2605694"/>
    <lineage>
        <taxon>Bacteria</taxon>
        <taxon>Pseudomonadati</taxon>
        <taxon>Planctomycetota</taxon>
        <taxon>Planctomycetia</taxon>
        <taxon>Pirellulales</taxon>
        <taxon>Pirellulaceae</taxon>
        <taxon>Roseiconus</taxon>
    </lineage>
</organism>
<gene>
    <name evidence="4" type="ORF">QTN89_12665</name>
</gene>
<dbReference type="InterPro" id="IPR050114">
    <property type="entry name" value="UPF0173_UPF0282_UlaG_hydrolase"/>
</dbReference>
<keyword evidence="5" id="KW-1185">Reference proteome</keyword>
<keyword evidence="4" id="KW-0449">Lipoprotein</keyword>
<accession>A0ABT7PIF7</accession>
<dbReference type="GO" id="GO:0016787">
    <property type="term" value="F:hydrolase activity"/>
    <property type="evidence" value="ECO:0007669"/>
    <property type="project" value="UniProtKB-KW"/>
</dbReference>
<comment type="similarity">
    <text evidence="2">Belongs to the UPF0173 family.</text>
</comment>
<comment type="caution">
    <text evidence="4">The sequence shown here is derived from an EMBL/GenBank/DDBJ whole genome shotgun (WGS) entry which is preliminary data.</text>
</comment>
<protein>
    <recommendedName>
        <fullName evidence="2">UPF0173 metal-dependent hydrolase QTN89_12665</fullName>
    </recommendedName>
</protein>
<dbReference type="Proteomes" id="UP001239462">
    <property type="component" value="Unassembled WGS sequence"/>
</dbReference>